<keyword evidence="1 3" id="KW-0807">Transducer</keyword>
<gene>
    <name evidence="5" type="ORF">W911_07835</name>
</gene>
<dbReference type="RefSeq" id="WP_023786950.1">
    <property type="nucleotide sequence ID" value="NC_022997.1"/>
</dbReference>
<dbReference type="Gene3D" id="1.10.287.950">
    <property type="entry name" value="Methyl-accepting chemotaxis protein"/>
    <property type="match status" value="1"/>
</dbReference>
<dbReference type="InterPro" id="IPR044398">
    <property type="entry name" value="Globin-sensor_dom"/>
</dbReference>
<reference evidence="5 6" key="1">
    <citation type="journal article" date="2014" name="Genome Announc.">
        <title>Complete Genome Sequence of Hyphomicrobium nitrativorans Strain NL23, a Denitrifying Bacterium Isolated from Biofilm of a Methanol-Fed Denitrification System Treating Seawater at the Montreal Biodome.</title>
        <authorList>
            <person name="Martineau C."/>
            <person name="Villeneuve C."/>
            <person name="Mauffrey F."/>
            <person name="Villemur R."/>
        </authorList>
    </citation>
    <scope>NUCLEOTIDE SEQUENCE [LARGE SCALE GENOMIC DNA]</scope>
    <source>
        <strain evidence="5">NL23</strain>
    </source>
</reference>
<dbReference type="GO" id="GO:0016020">
    <property type="term" value="C:membrane"/>
    <property type="evidence" value="ECO:0007669"/>
    <property type="project" value="InterPro"/>
</dbReference>
<evidence type="ECO:0000256" key="3">
    <source>
        <dbReference type="PROSITE-ProRule" id="PRU00284"/>
    </source>
</evidence>
<dbReference type="GO" id="GO:0004888">
    <property type="term" value="F:transmembrane signaling receptor activity"/>
    <property type="evidence" value="ECO:0007669"/>
    <property type="project" value="InterPro"/>
</dbReference>
<dbReference type="InterPro" id="IPR004090">
    <property type="entry name" value="Chemotax_Me-accpt_rcpt"/>
</dbReference>
<dbReference type="HOGENOM" id="CLU_000445_21_4_5"/>
<dbReference type="SMART" id="SM00283">
    <property type="entry name" value="MA"/>
    <property type="match status" value="1"/>
</dbReference>
<dbReference type="Pfam" id="PF00015">
    <property type="entry name" value="MCPsignal"/>
    <property type="match status" value="1"/>
</dbReference>
<dbReference type="CDD" id="cd01068">
    <property type="entry name" value="globin_sensor"/>
    <property type="match status" value="1"/>
</dbReference>
<name>V5SEF7_9HYPH</name>
<dbReference type="KEGG" id="hni:W911_07835"/>
<proteinExistence type="inferred from homology"/>
<evidence type="ECO:0000256" key="2">
    <source>
        <dbReference type="ARBA" id="ARBA00029447"/>
    </source>
</evidence>
<comment type="similarity">
    <text evidence="2">Belongs to the methyl-accepting chemotaxis (MCP) protein family.</text>
</comment>
<protein>
    <submittedName>
        <fullName evidence="5">Methyl-accepting chemotaxis protein</fullName>
    </submittedName>
</protein>
<dbReference type="Gene3D" id="1.10.490.10">
    <property type="entry name" value="Globins"/>
    <property type="match status" value="1"/>
</dbReference>
<dbReference type="InterPro" id="IPR004089">
    <property type="entry name" value="MCPsignal_dom"/>
</dbReference>
<dbReference type="PANTHER" id="PTHR32089">
    <property type="entry name" value="METHYL-ACCEPTING CHEMOTAXIS PROTEIN MCPB"/>
    <property type="match status" value="1"/>
</dbReference>
<dbReference type="PRINTS" id="PR00260">
    <property type="entry name" value="CHEMTRNSDUCR"/>
</dbReference>
<dbReference type="GO" id="GO:0007165">
    <property type="term" value="P:signal transduction"/>
    <property type="evidence" value="ECO:0007669"/>
    <property type="project" value="UniProtKB-KW"/>
</dbReference>
<accession>V5SEF7</accession>
<dbReference type="Proteomes" id="UP000018542">
    <property type="component" value="Chromosome"/>
</dbReference>
<evidence type="ECO:0000259" key="4">
    <source>
        <dbReference type="PROSITE" id="PS50111"/>
    </source>
</evidence>
<dbReference type="GO" id="GO:0020037">
    <property type="term" value="F:heme binding"/>
    <property type="evidence" value="ECO:0007669"/>
    <property type="project" value="InterPro"/>
</dbReference>
<dbReference type="PANTHER" id="PTHR32089:SF112">
    <property type="entry name" value="LYSOZYME-LIKE PROTEIN-RELATED"/>
    <property type="match status" value="1"/>
</dbReference>
<dbReference type="GO" id="GO:0006935">
    <property type="term" value="P:chemotaxis"/>
    <property type="evidence" value="ECO:0007669"/>
    <property type="project" value="InterPro"/>
</dbReference>
<dbReference type="InterPro" id="IPR012292">
    <property type="entry name" value="Globin/Proto"/>
</dbReference>
<evidence type="ECO:0000256" key="1">
    <source>
        <dbReference type="ARBA" id="ARBA00023224"/>
    </source>
</evidence>
<dbReference type="InterPro" id="IPR039379">
    <property type="entry name" value="Protoglobin_sensor_dom"/>
</dbReference>
<evidence type="ECO:0000313" key="5">
    <source>
        <dbReference type="EMBL" id="AHB48324.1"/>
    </source>
</evidence>
<organism evidence="5 6">
    <name type="scientific">Hyphomicrobium nitrativorans NL23</name>
    <dbReference type="NCBI Taxonomy" id="1029756"/>
    <lineage>
        <taxon>Bacteria</taxon>
        <taxon>Pseudomonadati</taxon>
        <taxon>Pseudomonadota</taxon>
        <taxon>Alphaproteobacteria</taxon>
        <taxon>Hyphomicrobiales</taxon>
        <taxon>Hyphomicrobiaceae</taxon>
        <taxon>Hyphomicrobium</taxon>
    </lineage>
</organism>
<dbReference type="AlphaFoldDB" id="V5SEF7"/>
<dbReference type="STRING" id="1029756.W911_07835"/>
<feature type="domain" description="Methyl-accepting transducer" evidence="4">
    <location>
        <begin position="182"/>
        <end position="411"/>
    </location>
</feature>
<dbReference type="InterPro" id="IPR009050">
    <property type="entry name" value="Globin-like_sf"/>
</dbReference>
<dbReference type="EMBL" id="CP006912">
    <property type="protein sequence ID" value="AHB48324.1"/>
    <property type="molecule type" value="Genomic_DNA"/>
</dbReference>
<dbReference type="SUPFAM" id="SSF58104">
    <property type="entry name" value="Methyl-accepting chemotaxis protein (MCP) signaling domain"/>
    <property type="match status" value="1"/>
</dbReference>
<sequence length="447" mass="46357">MSAETSMAARLSFNQIDDDSRRLLRESKDFLLSELASVLDGFYEHLAKYPETVAFFKSRADMTGARNGQLRHWGTILDGHFDGAYETSIKRVGETHHRIGLDPRWYIGGYNALITGLLRAIALRLPARADWKGKAPSPEERKIALQGAVIKVAMLDMDLAISVYLDAGRRDLDQLAGSVVAMAGSVATTAGELEGAAAAVAQAARTATDQTSAVASAAEQASANVRTVASAADELSASVREISRQVAGSTEIAGRAVVTADATSEKVRNLSQASQAIGDVVELISNIARQTNLLALNATIEAARAGEAGKGFAVVAQEVKSLANQTAKATAEISAQIHAIQGSTVDAVGSIGAIGDIIKSMDQIASTISAAVEEQGAATIEIARNVQEAAHGTSEVASNAVGLNTSAATTGSAAAQMLASARQLGQQAADLRKTAESVMSSKGRAAA</sequence>
<keyword evidence="6" id="KW-1185">Reference proteome</keyword>
<evidence type="ECO:0000313" key="6">
    <source>
        <dbReference type="Proteomes" id="UP000018542"/>
    </source>
</evidence>
<dbReference type="PROSITE" id="PS50111">
    <property type="entry name" value="CHEMOTAXIS_TRANSDUC_2"/>
    <property type="match status" value="1"/>
</dbReference>
<dbReference type="OrthoDB" id="9814362at2"/>
<dbReference type="Pfam" id="PF11563">
    <property type="entry name" value="Protoglobin"/>
    <property type="match status" value="1"/>
</dbReference>
<dbReference type="GO" id="GO:0019825">
    <property type="term" value="F:oxygen binding"/>
    <property type="evidence" value="ECO:0007669"/>
    <property type="project" value="InterPro"/>
</dbReference>
<dbReference type="PATRIC" id="fig|1029756.8.peg.1638"/>
<dbReference type="SUPFAM" id="SSF46458">
    <property type="entry name" value="Globin-like"/>
    <property type="match status" value="1"/>
</dbReference>